<dbReference type="CDD" id="cd00130">
    <property type="entry name" value="PAS"/>
    <property type="match status" value="1"/>
</dbReference>
<keyword evidence="10" id="KW-1185">Reference proteome</keyword>
<dbReference type="Pfam" id="PF02518">
    <property type="entry name" value="HATPase_c"/>
    <property type="match status" value="1"/>
</dbReference>
<organism evidence="9 10">
    <name type="scientific">Candidatus Magnetominusculus xianensis</name>
    <dbReference type="NCBI Taxonomy" id="1748249"/>
    <lineage>
        <taxon>Bacteria</taxon>
        <taxon>Pseudomonadati</taxon>
        <taxon>Nitrospirota</taxon>
        <taxon>Nitrospiria</taxon>
        <taxon>Nitrospirales</taxon>
        <taxon>Nitrospiraceae</taxon>
        <taxon>Candidatus Magnetominusculus</taxon>
    </lineage>
</organism>
<dbReference type="SUPFAM" id="SSF47384">
    <property type="entry name" value="Homodimeric domain of signal transducing histidine kinase"/>
    <property type="match status" value="1"/>
</dbReference>
<evidence type="ECO:0000256" key="5">
    <source>
        <dbReference type="ARBA" id="ARBA00022777"/>
    </source>
</evidence>
<dbReference type="InterPro" id="IPR035965">
    <property type="entry name" value="PAS-like_dom_sf"/>
</dbReference>
<evidence type="ECO:0000256" key="6">
    <source>
        <dbReference type="SAM" id="Phobius"/>
    </source>
</evidence>
<keyword evidence="6" id="KW-1133">Transmembrane helix</keyword>
<dbReference type="SUPFAM" id="SSF55874">
    <property type="entry name" value="ATPase domain of HSP90 chaperone/DNA topoisomerase II/histidine kinase"/>
    <property type="match status" value="1"/>
</dbReference>
<dbReference type="InterPro" id="IPR004358">
    <property type="entry name" value="Sig_transdc_His_kin-like_C"/>
</dbReference>
<proteinExistence type="predicted"/>
<dbReference type="Gene3D" id="3.30.565.10">
    <property type="entry name" value="Histidine kinase-like ATPase, C-terminal domain"/>
    <property type="match status" value="1"/>
</dbReference>
<sequence length="595" mass="67498">MKSEKIRRIINFIVFLAALYIGIIAIVAWRQYQDSIKKQLQTLEAVAELHIRIIEAKIEYESSKAVSSDSQHQSIIEQKVIVEIQKLQTVRQNGFGQPIDFVWGKRNSDRIELLLASNHNKTNSIAYDAKCVEPIRLAIQGHKGHMIGLDCNNEEVLNVYMPLNALGQNYGIVMKIDMAIIRNPLIIEGIIVFILVMLTMLIGVYAFMLFTKPIVTRTKESEKKFRLLVEQSLAGIYIIQNRKLSYVNPRFAQILGYDHPDEIIEKLAIELVSEEDQKEISEILYNLEHSMFVIRKWLIKDGAGRNYSLRCIKKDNGFVNVEIQASRMLINGKPAIIGMLQDISKQIENDKNVQQLKIAKEASRAKNEILSKVAHELRTPLNGISLGAQTLIKACKEGMLLQREDMLLNILVKVHRSTRQMNSMVAGLLEFSKIEAGVIEPHYEAVDLRQELDATRSSLLDDINAKELELKLEIQADIPLIRVGKLQLMQILSNIIGNAIKYTEKNALIVVQAEVVEDDMVLVTVKDTGPGMDEETLKHIFKLFWRSQKTKHIEGTGLGLAICKALIETMGGKIWVESELGVGTTFYFTLKQWRG</sequence>
<dbReference type="PRINTS" id="PR00344">
    <property type="entry name" value="BCTRLSENSOR"/>
</dbReference>
<dbReference type="RefSeq" id="WP_085052770.1">
    <property type="nucleotide sequence ID" value="NZ_LNQR01000076.1"/>
</dbReference>
<dbReference type="InterPro" id="IPR003594">
    <property type="entry name" value="HATPase_dom"/>
</dbReference>
<evidence type="ECO:0000256" key="3">
    <source>
        <dbReference type="ARBA" id="ARBA00022553"/>
    </source>
</evidence>
<dbReference type="InterPro" id="IPR003661">
    <property type="entry name" value="HisK_dim/P_dom"/>
</dbReference>
<feature type="domain" description="PAS" evidence="8">
    <location>
        <begin position="221"/>
        <end position="291"/>
    </location>
</feature>
<dbReference type="CDD" id="cd00082">
    <property type="entry name" value="HisKA"/>
    <property type="match status" value="1"/>
</dbReference>
<dbReference type="InterPro" id="IPR036890">
    <property type="entry name" value="HATPase_C_sf"/>
</dbReference>
<feature type="transmembrane region" description="Helical" evidence="6">
    <location>
        <begin position="6"/>
        <end position="29"/>
    </location>
</feature>
<dbReference type="Pfam" id="PF00512">
    <property type="entry name" value="HisKA"/>
    <property type="match status" value="1"/>
</dbReference>
<dbReference type="InterPro" id="IPR005467">
    <property type="entry name" value="His_kinase_dom"/>
</dbReference>
<dbReference type="PANTHER" id="PTHR43047">
    <property type="entry name" value="TWO-COMPONENT HISTIDINE PROTEIN KINASE"/>
    <property type="match status" value="1"/>
</dbReference>
<evidence type="ECO:0000313" key="10">
    <source>
        <dbReference type="Proteomes" id="UP000060487"/>
    </source>
</evidence>
<dbReference type="PROSITE" id="PS50112">
    <property type="entry name" value="PAS"/>
    <property type="match status" value="1"/>
</dbReference>
<evidence type="ECO:0000256" key="2">
    <source>
        <dbReference type="ARBA" id="ARBA00012438"/>
    </source>
</evidence>
<evidence type="ECO:0000313" key="9">
    <source>
        <dbReference type="EMBL" id="KWT83480.1"/>
    </source>
</evidence>
<dbReference type="SMART" id="SM00388">
    <property type="entry name" value="HisKA"/>
    <property type="match status" value="1"/>
</dbReference>
<dbReference type="NCBIfam" id="TIGR00229">
    <property type="entry name" value="sensory_box"/>
    <property type="match status" value="1"/>
</dbReference>
<dbReference type="Gene3D" id="1.10.287.130">
    <property type="match status" value="1"/>
</dbReference>
<name>A0ABR5SDT7_9BACT</name>
<dbReference type="Gene3D" id="3.30.450.20">
    <property type="entry name" value="PAS domain"/>
    <property type="match status" value="1"/>
</dbReference>
<evidence type="ECO:0000259" key="7">
    <source>
        <dbReference type="PROSITE" id="PS50109"/>
    </source>
</evidence>
<dbReference type="PROSITE" id="PS50109">
    <property type="entry name" value="HIS_KIN"/>
    <property type="match status" value="1"/>
</dbReference>
<dbReference type="PANTHER" id="PTHR43047:SF72">
    <property type="entry name" value="OSMOSENSING HISTIDINE PROTEIN KINASE SLN1"/>
    <property type="match status" value="1"/>
</dbReference>
<dbReference type="Proteomes" id="UP000060487">
    <property type="component" value="Unassembled WGS sequence"/>
</dbReference>
<comment type="catalytic activity">
    <reaction evidence="1">
        <text>ATP + protein L-histidine = ADP + protein N-phospho-L-histidine.</text>
        <dbReference type="EC" id="2.7.13.3"/>
    </reaction>
</comment>
<dbReference type="Pfam" id="PF13188">
    <property type="entry name" value="PAS_8"/>
    <property type="match status" value="1"/>
</dbReference>
<accession>A0ABR5SDT7</accession>
<keyword evidence="3" id="KW-0597">Phosphoprotein</keyword>
<feature type="transmembrane region" description="Helical" evidence="6">
    <location>
        <begin position="185"/>
        <end position="210"/>
    </location>
</feature>
<dbReference type="GO" id="GO:0004673">
    <property type="term" value="F:protein histidine kinase activity"/>
    <property type="evidence" value="ECO:0007669"/>
    <property type="project" value="UniProtKB-EC"/>
</dbReference>
<dbReference type="SMART" id="SM00091">
    <property type="entry name" value="PAS"/>
    <property type="match status" value="1"/>
</dbReference>
<feature type="domain" description="Histidine kinase" evidence="7">
    <location>
        <begin position="372"/>
        <end position="594"/>
    </location>
</feature>
<keyword evidence="6" id="KW-0812">Transmembrane</keyword>
<keyword evidence="4 9" id="KW-0808">Transferase</keyword>
<evidence type="ECO:0000259" key="8">
    <source>
        <dbReference type="PROSITE" id="PS50112"/>
    </source>
</evidence>
<gene>
    <name evidence="9" type="ORF">ASN18_2168</name>
</gene>
<evidence type="ECO:0000256" key="4">
    <source>
        <dbReference type="ARBA" id="ARBA00022679"/>
    </source>
</evidence>
<protein>
    <recommendedName>
        <fullName evidence="2">histidine kinase</fullName>
        <ecNumber evidence="2">2.7.13.3</ecNumber>
    </recommendedName>
</protein>
<dbReference type="InterPro" id="IPR000014">
    <property type="entry name" value="PAS"/>
</dbReference>
<dbReference type="SUPFAM" id="SSF55785">
    <property type="entry name" value="PYP-like sensor domain (PAS domain)"/>
    <property type="match status" value="1"/>
</dbReference>
<dbReference type="EC" id="2.7.13.3" evidence="2"/>
<dbReference type="EMBL" id="LNQR01000076">
    <property type="protein sequence ID" value="KWT83480.1"/>
    <property type="molecule type" value="Genomic_DNA"/>
</dbReference>
<dbReference type="InterPro" id="IPR036097">
    <property type="entry name" value="HisK_dim/P_sf"/>
</dbReference>
<evidence type="ECO:0000256" key="1">
    <source>
        <dbReference type="ARBA" id="ARBA00000085"/>
    </source>
</evidence>
<keyword evidence="6" id="KW-0472">Membrane</keyword>
<comment type="caution">
    <text evidence="9">The sequence shown here is derived from an EMBL/GenBank/DDBJ whole genome shotgun (WGS) entry which is preliminary data.</text>
</comment>
<dbReference type="SMART" id="SM00387">
    <property type="entry name" value="HATPase_c"/>
    <property type="match status" value="1"/>
</dbReference>
<keyword evidence="5 9" id="KW-0418">Kinase</keyword>
<reference evidence="9 10" key="1">
    <citation type="submission" date="2015-11" db="EMBL/GenBank/DDBJ databases">
        <authorList>
            <person name="Lin W."/>
        </authorList>
    </citation>
    <scope>NUCLEOTIDE SEQUENCE [LARGE SCALE GENOMIC DNA]</scope>
    <source>
        <strain evidence="9 10">HCH-1</strain>
    </source>
</reference>